<keyword evidence="1" id="KW-1133">Transmembrane helix</keyword>
<organism evidence="2 3">
    <name type="scientific">Aspergillus sclerotialis</name>
    <dbReference type="NCBI Taxonomy" id="2070753"/>
    <lineage>
        <taxon>Eukaryota</taxon>
        <taxon>Fungi</taxon>
        <taxon>Dikarya</taxon>
        <taxon>Ascomycota</taxon>
        <taxon>Pezizomycotina</taxon>
        <taxon>Eurotiomycetes</taxon>
        <taxon>Eurotiomycetidae</taxon>
        <taxon>Eurotiales</taxon>
        <taxon>Aspergillaceae</taxon>
        <taxon>Aspergillus</taxon>
        <taxon>Aspergillus subgen. Polypaecilum</taxon>
    </lineage>
</organism>
<dbReference type="EMBL" id="MVGC01000160">
    <property type="protein sequence ID" value="RJE22591.1"/>
    <property type="molecule type" value="Genomic_DNA"/>
</dbReference>
<protein>
    <submittedName>
        <fullName evidence="2">Uncharacterized protein</fullName>
    </submittedName>
</protein>
<name>A0A3A2ZZU5_9EURO</name>
<evidence type="ECO:0000313" key="3">
    <source>
        <dbReference type="Proteomes" id="UP000266188"/>
    </source>
</evidence>
<gene>
    <name evidence="2" type="ORF">PHISCL_05059</name>
</gene>
<proteinExistence type="predicted"/>
<comment type="caution">
    <text evidence="2">The sequence shown here is derived from an EMBL/GenBank/DDBJ whole genome shotgun (WGS) entry which is preliminary data.</text>
</comment>
<keyword evidence="1" id="KW-0812">Transmembrane</keyword>
<keyword evidence="1" id="KW-0472">Membrane</keyword>
<feature type="transmembrane region" description="Helical" evidence="1">
    <location>
        <begin position="56"/>
        <end position="79"/>
    </location>
</feature>
<evidence type="ECO:0000256" key="1">
    <source>
        <dbReference type="SAM" id="Phobius"/>
    </source>
</evidence>
<dbReference type="AlphaFoldDB" id="A0A3A2ZZU5"/>
<accession>A0A3A2ZZU5</accession>
<keyword evidence="3" id="KW-1185">Reference proteome</keyword>
<reference evidence="3" key="1">
    <citation type="submission" date="2017-02" db="EMBL/GenBank/DDBJ databases">
        <authorList>
            <person name="Tafer H."/>
            <person name="Lopandic K."/>
        </authorList>
    </citation>
    <scope>NUCLEOTIDE SEQUENCE [LARGE SCALE GENOMIC DNA]</scope>
    <source>
        <strain evidence="3">CBS 366.77</strain>
    </source>
</reference>
<evidence type="ECO:0000313" key="2">
    <source>
        <dbReference type="EMBL" id="RJE22591.1"/>
    </source>
</evidence>
<dbReference type="Proteomes" id="UP000266188">
    <property type="component" value="Unassembled WGS sequence"/>
</dbReference>
<sequence length="81" mass="8990">MERRYETTESDTNINNKGGLHYSVQYNPSSQGTPGYQRLHREDGKAKELNKPLSSIFATLLEALLCAVALCFIGMLVSLQA</sequence>